<evidence type="ECO:0000256" key="2">
    <source>
        <dbReference type="ARBA" id="ARBA00022540"/>
    </source>
</evidence>
<reference evidence="6" key="1">
    <citation type="submission" date="2021-06" db="EMBL/GenBank/DDBJ databases">
        <authorList>
            <person name="Kallberg Y."/>
            <person name="Tangrot J."/>
            <person name="Rosling A."/>
        </authorList>
    </citation>
    <scope>NUCLEOTIDE SEQUENCE</scope>
    <source>
        <strain evidence="6">MT106</strain>
    </source>
</reference>
<keyword evidence="1" id="KW-0963">Cytoplasm</keyword>
<dbReference type="Gene3D" id="1.10.246.60">
    <property type="entry name" value="Eukaryotic translation initiation factor 3 like domains"/>
    <property type="match status" value="1"/>
</dbReference>
<proteinExistence type="predicted"/>
<evidence type="ECO:0000313" key="7">
    <source>
        <dbReference type="Proteomes" id="UP000789831"/>
    </source>
</evidence>
<dbReference type="Proteomes" id="UP000789831">
    <property type="component" value="Unassembled WGS sequence"/>
</dbReference>
<gene>
    <name evidence="6" type="ORF">AGERDE_LOCUS6824</name>
</gene>
<keyword evidence="7" id="KW-1185">Reference proteome</keyword>
<dbReference type="GO" id="GO:0005852">
    <property type="term" value="C:eukaryotic translation initiation factor 3 complex"/>
    <property type="evidence" value="ECO:0007669"/>
    <property type="project" value="InterPro"/>
</dbReference>
<comment type="caution">
    <text evidence="6">The sequence shown here is derived from an EMBL/GenBank/DDBJ whole genome shotgun (WGS) entry which is preliminary data.</text>
</comment>
<evidence type="ECO:0000256" key="4">
    <source>
        <dbReference type="ARBA" id="ARBA00029904"/>
    </source>
</evidence>
<sequence length="204" mass="23789">MADWEEQSSDELTTPIALPTTKKWDDEDKDDKNIKKKQQQYEEEEDPVEKKNRLRKLQVEADLENAANTFGVDLEELRAGQVTLDTIDPKSREEFEEFAQLLIARIKKHEKEGYYPTFLNNFFRELCIPLKDIDIRKKPFLAAEKGASIDTTDYGNLDDDFDDFISDRVDYAIKKIIKDVLEEIISITEAYQELVSKSNAMHIF</sequence>
<name>A0A9N9B7S9_9GLOM</name>
<dbReference type="PANTHER" id="PTHR21681:SF0">
    <property type="entry name" value="EUKARYOTIC TRANSLATION INITIATION FACTOR 3 SUBUNIT J"/>
    <property type="match status" value="1"/>
</dbReference>
<dbReference type="InterPro" id="IPR023194">
    <property type="entry name" value="eIF3-like_dom_sf"/>
</dbReference>
<feature type="region of interest" description="Disordered" evidence="5">
    <location>
        <begin position="1"/>
        <end position="51"/>
    </location>
</feature>
<accession>A0A9N9B7S9</accession>
<organism evidence="6 7">
    <name type="scientific">Ambispora gerdemannii</name>
    <dbReference type="NCBI Taxonomy" id="144530"/>
    <lineage>
        <taxon>Eukaryota</taxon>
        <taxon>Fungi</taxon>
        <taxon>Fungi incertae sedis</taxon>
        <taxon>Mucoromycota</taxon>
        <taxon>Glomeromycotina</taxon>
        <taxon>Glomeromycetes</taxon>
        <taxon>Archaeosporales</taxon>
        <taxon>Ambisporaceae</taxon>
        <taxon>Ambispora</taxon>
    </lineage>
</organism>
<dbReference type="EMBL" id="CAJVPL010001129">
    <property type="protein sequence ID" value="CAG8554194.1"/>
    <property type="molecule type" value="Genomic_DNA"/>
</dbReference>
<dbReference type="Pfam" id="PF08597">
    <property type="entry name" value="eIF3_subunit"/>
    <property type="match status" value="1"/>
</dbReference>
<feature type="compositionally biased region" description="Basic and acidic residues" evidence="5">
    <location>
        <begin position="22"/>
        <end position="33"/>
    </location>
</feature>
<protein>
    <recommendedName>
        <fullName evidence="4">Eukaryotic translation initiation factor 3 30 kDa subunit</fullName>
    </recommendedName>
</protein>
<evidence type="ECO:0000256" key="5">
    <source>
        <dbReference type="SAM" id="MobiDB-lite"/>
    </source>
</evidence>
<dbReference type="GO" id="GO:0003743">
    <property type="term" value="F:translation initiation factor activity"/>
    <property type="evidence" value="ECO:0007669"/>
    <property type="project" value="UniProtKB-KW"/>
</dbReference>
<dbReference type="AlphaFoldDB" id="A0A9N9B7S9"/>
<keyword evidence="2" id="KW-0396">Initiation factor</keyword>
<evidence type="ECO:0000313" key="6">
    <source>
        <dbReference type="EMBL" id="CAG8554194.1"/>
    </source>
</evidence>
<evidence type="ECO:0000256" key="3">
    <source>
        <dbReference type="ARBA" id="ARBA00022917"/>
    </source>
</evidence>
<dbReference type="PANTHER" id="PTHR21681">
    <property type="entry name" value="EUKARYOTIC TRANSLATION INITIATION FACTOR 3 SUBUNIT J"/>
    <property type="match status" value="1"/>
</dbReference>
<dbReference type="InterPro" id="IPR013906">
    <property type="entry name" value="eIF3j"/>
</dbReference>
<dbReference type="OrthoDB" id="20381at2759"/>
<keyword evidence="3" id="KW-0648">Protein biosynthesis</keyword>
<evidence type="ECO:0000256" key="1">
    <source>
        <dbReference type="ARBA" id="ARBA00022490"/>
    </source>
</evidence>